<dbReference type="Gene3D" id="3.30.70.240">
    <property type="match status" value="1"/>
</dbReference>
<dbReference type="InterPro" id="IPR000795">
    <property type="entry name" value="T_Tr_GTP-bd_dom"/>
</dbReference>
<proteinExistence type="predicted"/>
<dbReference type="PANTHER" id="PTHR43261">
    <property type="entry name" value="TRANSLATION ELONGATION FACTOR G-RELATED"/>
    <property type="match status" value="1"/>
</dbReference>
<keyword evidence="1" id="KW-0547">Nucleotide-binding</keyword>
<dbReference type="Gene3D" id="2.40.30.10">
    <property type="entry name" value="Translation factors"/>
    <property type="match status" value="1"/>
</dbReference>
<dbReference type="GO" id="GO:0046677">
    <property type="term" value="P:response to antibiotic"/>
    <property type="evidence" value="ECO:0007669"/>
    <property type="project" value="UniProtKB-KW"/>
</dbReference>
<dbReference type="Pfam" id="PF00009">
    <property type="entry name" value="GTP_EFTU"/>
    <property type="match status" value="1"/>
</dbReference>
<accession>A0A2K9P588</accession>
<dbReference type="SUPFAM" id="SSF52540">
    <property type="entry name" value="P-loop containing nucleoside triphosphate hydrolases"/>
    <property type="match status" value="1"/>
</dbReference>
<dbReference type="SMART" id="SM00889">
    <property type="entry name" value="EFG_IV"/>
    <property type="match status" value="1"/>
</dbReference>
<keyword evidence="3" id="KW-0342">GTP-binding</keyword>
<dbReference type="Pfam" id="PF00679">
    <property type="entry name" value="EFG_C"/>
    <property type="match status" value="1"/>
</dbReference>
<evidence type="ECO:0000313" key="6">
    <source>
        <dbReference type="EMBL" id="AUO20423.1"/>
    </source>
</evidence>
<keyword evidence="7" id="KW-1185">Reference proteome</keyword>
<keyword evidence="6" id="KW-0251">Elongation factor</keyword>
<dbReference type="OrthoDB" id="9801472at2"/>
<dbReference type="Pfam" id="PF05991">
    <property type="entry name" value="NYN_YacP"/>
    <property type="match status" value="1"/>
</dbReference>
<dbReference type="PROSITE" id="PS51722">
    <property type="entry name" value="G_TR_2"/>
    <property type="match status" value="1"/>
</dbReference>
<sequence length="859" mass="97728">MKKIAIGIVAHVDSGKTTLSEGLLYQAGEIRKLGRVDHRNAFLDTHPIERDRGITIFLKQAVFNINDTEFTLLDTPGHVDFSTEMERTLQVLDYAILVISGSEGVQSHTETLWKLLKRYEVPCFLFINKMDIAESSHRDIILNLRDKLDDGCVDFSSDFGSEAFYDNIAMCSEKLMEQYLNMGEIKESDIQEAISERCVFPCFFGSALKLSGVDEFLRGLDKYTKSINYKSDFAAKVFKISDDGNGNRLTHLKITGGTLKVKQLLDGTTSDGENWSEKVDQIRIYSGTKFHAAEQVKAGTICAVTGLGNTYPGEGLGDEENSQSALLTPVLSYKVELLSDIDLHNALSNLRKIEEEEPQLYVMWNEQLQEIHIQLMGEVQLEVLKQIVFDRFGMKIDFVRGNIAYRETIAEQTEGVGHYEPLRHYAEVHLLLQPGKRGSGIKYYNKCNEDKLDKNWQKLIMTHLKEKTHIGVLTGSPITDIKITLVAGRAHQKHTEGGDFRQATYRAVRQGLKMTKNILLEPWYEFKLEVPTDSIGRAMTDIQQMGGRFSQPENNGVDMTVISGFAPVSGMMEYQSEVSMYTKGRGRLTCLPNGYELCNNSDEVIEKIGYDSERDIENTADSVFCSHGAGFVVKWNEVRDYMHVDSGFDIDGLQKEIDVSEKRTSEYISSVVTDKELMKIFENTYGPIKRDTYSVLYTKKSHVNNNKPIKNKPKKEQGEDYLLVDGYNIIYAWDNLKEYADENLDMARHKLINILCNYQGFCKCQVILVFDAYKVKNNPGEIEKYHNINIVYTKEKETADMYIEKVSHQLSKKHRVRVATSDGLEQLIILGNGAYRVSANEFKKEVDMVEKAIREFLKK</sequence>
<gene>
    <name evidence="6" type="ORF">B9O19_02283</name>
</gene>
<dbReference type="InterPro" id="IPR027417">
    <property type="entry name" value="P-loop_NTPase"/>
</dbReference>
<dbReference type="Gene3D" id="3.40.50.300">
    <property type="entry name" value="P-loop containing nucleotide triphosphate hydrolases"/>
    <property type="match status" value="1"/>
</dbReference>
<keyword evidence="2" id="KW-0648">Protein biosynthesis</keyword>
<evidence type="ECO:0000256" key="4">
    <source>
        <dbReference type="ARBA" id="ARBA00023251"/>
    </source>
</evidence>
<dbReference type="Proteomes" id="UP000235589">
    <property type="component" value="Chromosome"/>
</dbReference>
<dbReference type="GO" id="GO:0005525">
    <property type="term" value="F:GTP binding"/>
    <property type="evidence" value="ECO:0007669"/>
    <property type="project" value="UniProtKB-KW"/>
</dbReference>
<dbReference type="PANTHER" id="PTHR43261:SF1">
    <property type="entry name" value="RIBOSOME-RELEASING FACTOR 2, MITOCHONDRIAL"/>
    <property type="match status" value="1"/>
</dbReference>
<dbReference type="EMBL" id="CP020991">
    <property type="protein sequence ID" value="AUO20423.1"/>
    <property type="molecule type" value="Genomic_DNA"/>
</dbReference>
<dbReference type="CDD" id="cd03711">
    <property type="entry name" value="Tet_C"/>
    <property type="match status" value="1"/>
</dbReference>
<dbReference type="RefSeq" id="WP_102366539.1">
    <property type="nucleotide sequence ID" value="NZ_CP020991.1"/>
</dbReference>
<dbReference type="GeneID" id="98063650"/>
<dbReference type="InterPro" id="IPR000640">
    <property type="entry name" value="EFG_V-like"/>
</dbReference>
<dbReference type="InterPro" id="IPR035647">
    <property type="entry name" value="EFG_III/V"/>
</dbReference>
<dbReference type="PRINTS" id="PR00315">
    <property type="entry name" value="ELONGATNFCT"/>
</dbReference>
<dbReference type="SUPFAM" id="SSF54980">
    <property type="entry name" value="EF-G C-terminal domain-like"/>
    <property type="match status" value="2"/>
</dbReference>
<evidence type="ECO:0000313" key="7">
    <source>
        <dbReference type="Proteomes" id="UP000235589"/>
    </source>
</evidence>
<dbReference type="NCBIfam" id="TIGR00231">
    <property type="entry name" value="small_GTP"/>
    <property type="match status" value="1"/>
</dbReference>
<dbReference type="SUPFAM" id="SSF50447">
    <property type="entry name" value="Translation proteins"/>
    <property type="match status" value="1"/>
</dbReference>
<keyword evidence="4" id="KW-0046">Antibiotic resistance</keyword>
<dbReference type="InterPro" id="IPR020568">
    <property type="entry name" value="Ribosomal_Su5_D2-typ_SF"/>
</dbReference>
<dbReference type="InterPro" id="IPR005225">
    <property type="entry name" value="Small_GTP-bd"/>
</dbReference>
<feature type="domain" description="Tr-type G" evidence="5">
    <location>
        <begin position="1"/>
        <end position="229"/>
    </location>
</feature>
<dbReference type="InterPro" id="IPR005517">
    <property type="entry name" value="Transl_elong_EFG/EF2_IV"/>
</dbReference>
<dbReference type="GO" id="GO:0003924">
    <property type="term" value="F:GTPase activity"/>
    <property type="evidence" value="ECO:0007669"/>
    <property type="project" value="InterPro"/>
</dbReference>
<dbReference type="CDD" id="cd10912">
    <property type="entry name" value="PIN_YacP-like"/>
    <property type="match status" value="1"/>
</dbReference>
<dbReference type="PROSITE" id="PS00301">
    <property type="entry name" value="G_TR_1"/>
    <property type="match status" value="1"/>
</dbReference>
<organism evidence="6 7">
    <name type="scientific">Monoglobus pectinilyticus</name>
    <dbReference type="NCBI Taxonomy" id="1981510"/>
    <lineage>
        <taxon>Bacteria</taxon>
        <taxon>Bacillati</taxon>
        <taxon>Bacillota</taxon>
        <taxon>Clostridia</taxon>
        <taxon>Monoglobales</taxon>
        <taxon>Monoglobaceae</taxon>
        <taxon>Monoglobus</taxon>
    </lineage>
</organism>
<dbReference type="AlphaFoldDB" id="A0A2K9P588"/>
<dbReference type="InterPro" id="IPR031157">
    <property type="entry name" value="G_TR_CS"/>
</dbReference>
<dbReference type="GO" id="GO:0003746">
    <property type="term" value="F:translation elongation factor activity"/>
    <property type="evidence" value="ECO:0007669"/>
    <property type="project" value="UniProtKB-KW"/>
</dbReference>
<dbReference type="SUPFAM" id="SSF54211">
    <property type="entry name" value="Ribosomal protein S5 domain 2-like"/>
    <property type="match status" value="1"/>
</dbReference>
<dbReference type="Gene3D" id="3.30.70.870">
    <property type="entry name" value="Elongation Factor G (Translational Gtpase), domain 3"/>
    <property type="match status" value="1"/>
</dbReference>
<protein>
    <submittedName>
        <fullName evidence="6">Translation elongation factor G</fullName>
    </submittedName>
</protein>
<dbReference type="KEGG" id="mpec:B9O19_02283"/>
<dbReference type="GO" id="GO:0032790">
    <property type="term" value="P:ribosome disassembly"/>
    <property type="evidence" value="ECO:0007669"/>
    <property type="project" value="TreeGrafter"/>
</dbReference>
<reference evidence="6 7" key="1">
    <citation type="submission" date="2017-04" db="EMBL/GenBank/DDBJ databases">
        <title>Monoglobus pectinilyticus 14 draft genome.</title>
        <authorList>
            <person name="Kim C."/>
            <person name="Rosendale D.I."/>
            <person name="Kelly W.J."/>
            <person name="Tannock G.W."/>
            <person name="Patchett M.L."/>
            <person name="Jordens J.Z."/>
        </authorList>
    </citation>
    <scope>NUCLEOTIDE SEQUENCE [LARGE SCALE GENOMIC DNA]</scope>
    <source>
        <strain evidence="6 7">14</strain>
    </source>
</reference>
<dbReference type="InterPro" id="IPR010298">
    <property type="entry name" value="YacP-like"/>
</dbReference>
<evidence type="ECO:0000256" key="1">
    <source>
        <dbReference type="ARBA" id="ARBA00022741"/>
    </source>
</evidence>
<evidence type="ECO:0000256" key="3">
    <source>
        <dbReference type="ARBA" id="ARBA00023134"/>
    </source>
</evidence>
<dbReference type="InterPro" id="IPR009000">
    <property type="entry name" value="Transl_B-barrel_sf"/>
</dbReference>
<dbReference type="Pfam" id="PF03764">
    <property type="entry name" value="EFG_IV"/>
    <property type="match status" value="1"/>
</dbReference>
<evidence type="ECO:0000259" key="5">
    <source>
        <dbReference type="PROSITE" id="PS51722"/>
    </source>
</evidence>
<evidence type="ECO:0000256" key="2">
    <source>
        <dbReference type="ARBA" id="ARBA00022917"/>
    </source>
</evidence>
<dbReference type="SMART" id="SM00838">
    <property type="entry name" value="EFG_C"/>
    <property type="match status" value="1"/>
</dbReference>
<dbReference type="InterPro" id="IPR035650">
    <property type="entry name" value="Tet_C"/>
</dbReference>
<dbReference type="InterPro" id="IPR014721">
    <property type="entry name" value="Ribsml_uS5_D2-typ_fold_subgr"/>
</dbReference>
<name>A0A2K9P588_9FIRM</name>
<dbReference type="Gene3D" id="3.30.230.10">
    <property type="match status" value="1"/>
</dbReference>